<reference evidence="5 6" key="1">
    <citation type="submission" date="2021-06" db="EMBL/GenBank/DDBJ databases">
        <title>Genome sequence of Babesia caballi.</title>
        <authorList>
            <person name="Yamagishi J."/>
            <person name="Kidaka T."/>
            <person name="Ochi A."/>
        </authorList>
    </citation>
    <scope>NUCLEOTIDE SEQUENCE [LARGE SCALE GENOMIC DNA]</scope>
    <source>
        <strain evidence="5">USDA-D6B2</strain>
    </source>
</reference>
<dbReference type="Pfam" id="PF03517">
    <property type="entry name" value="Voldacs"/>
    <property type="match status" value="1"/>
</dbReference>
<sequence>MGTFRGYQRNVERCSDNTPVLNTADNEQIHATYGEVTLKFNDKDHGRGAVYVTTSRLIWIASDPAEVSYAFPYLGMVLHAISKDKALCEVPCVFIQLQGDEAEEEEGEIPIVILAPARAGDVESMFEGISQMNSLVEPPASESENELEFEEYLEEEEVDELVDHSVLVPLGEQARCCRLAVLGFEAGVLFQQWAAGPEPRHDVELERAAARIEDADLVGDVALEKDLAEWHLHLDLHFENLEPIRGEVGAHALDERLETFFVAFEEFAVVAEGRSHDPEVGANRFGVAWVGGRHVLEVCYAVLQLHSTFRGQAVVEGGHCDLGSIVDHSAEVQLFDVVFAEEEII</sequence>
<evidence type="ECO:0000256" key="4">
    <source>
        <dbReference type="ARBA" id="ARBA00023242"/>
    </source>
</evidence>
<dbReference type="GO" id="GO:0000387">
    <property type="term" value="P:spliceosomal snRNP assembly"/>
    <property type="evidence" value="ECO:0007669"/>
    <property type="project" value="TreeGrafter"/>
</dbReference>
<evidence type="ECO:0000313" key="5">
    <source>
        <dbReference type="EMBL" id="GIX60653.1"/>
    </source>
</evidence>
<dbReference type="InterPro" id="IPR011993">
    <property type="entry name" value="PH-like_dom_sf"/>
</dbReference>
<evidence type="ECO:0000256" key="2">
    <source>
        <dbReference type="ARBA" id="ARBA00004496"/>
    </source>
</evidence>
<comment type="subcellular location">
    <subcellularLocation>
        <location evidence="2">Cytoplasm</location>
    </subcellularLocation>
    <subcellularLocation>
        <location evidence="1">Nucleus</location>
    </subcellularLocation>
</comment>
<evidence type="ECO:0000256" key="1">
    <source>
        <dbReference type="ARBA" id="ARBA00004123"/>
    </source>
</evidence>
<name>A0AAV4LLI7_BABCB</name>
<keyword evidence="6" id="KW-1185">Reference proteome</keyword>
<organism evidence="5 6">
    <name type="scientific">Babesia caballi</name>
    <dbReference type="NCBI Taxonomy" id="5871"/>
    <lineage>
        <taxon>Eukaryota</taxon>
        <taxon>Sar</taxon>
        <taxon>Alveolata</taxon>
        <taxon>Apicomplexa</taxon>
        <taxon>Aconoidasida</taxon>
        <taxon>Piroplasmida</taxon>
        <taxon>Babesiidae</taxon>
        <taxon>Babesia</taxon>
    </lineage>
</organism>
<dbReference type="Proteomes" id="UP001497744">
    <property type="component" value="Unassembled WGS sequence"/>
</dbReference>
<protein>
    <submittedName>
        <fullName evidence="5">Methylosome subunit pICln</fullName>
    </submittedName>
</protein>
<dbReference type="GO" id="GO:0034715">
    <property type="term" value="C:pICln-Sm protein complex"/>
    <property type="evidence" value="ECO:0007669"/>
    <property type="project" value="TreeGrafter"/>
</dbReference>
<keyword evidence="3" id="KW-0963">Cytoplasm</keyword>
<dbReference type="AlphaFoldDB" id="A0AAV4LLI7"/>
<dbReference type="GO" id="GO:0045292">
    <property type="term" value="P:mRNA cis splicing, via spliceosome"/>
    <property type="evidence" value="ECO:0007669"/>
    <property type="project" value="TreeGrafter"/>
</dbReference>
<keyword evidence="4" id="KW-0539">Nucleus</keyword>
<dbReference type="RefSeq" id="XP_067712724.1">
    <property type="nucleotide sequence ID" value="XM_067856623.1"/>
</dbReference>
<comment type="caution">
    <text evidence="5">The sequence shown here is derived from an EMBL/GenBank/DDBJ whole genome shotgun (WGS) entry which is preliminary data.</text>
</comment>
<dbReference type="GeneID" id="94192136"/>
<proteinExistence type="predicted"/>
<dbReference type="InterPro" id="IPR039924">
    <property type="entry name" value="ICln/Lot5/Saf5"/>
</dbReference>
<evidence type="ECO:0000313" key="6">
    <source>
        <dbReference type="Proteomes" id="UP001497744"/>
    </source>
</evidence>
<dbReference type="GO" id="GO:0005681">
    <property type="term" value="C:spliceosomal complex"/>
    <property type="evidence" value="ECO:0007669"/>
    <property type="project" value="TreeGrafter"/>
</dbReference>
<dbReference type="EMBL" id="BPLF01000001">
    <property type="protein sequence ID" value="GIX60653.1"/>
    <property type="molecule type" value="Genomic_DNA"/>
</dbReference>
<accession>A0AAV4LLI7</accession>
<dbReference type="Gene3D" id="2.30.29.30">
    <property type="entry name" value="Pleckstrin-homology domain (PH domain)/Phosphotyrosine-binding domain (PTB)"/>
    <property type="match status" value="1"/>
</dbReference>
<gene>
    <name evidence="5" type="ORF">BcabD6B2_00880</name>
</gene>
<dbReference type="PANTHER" id="PTHR21399">
    <property type="entry name" value="CHLORIDE CONDUCTANCE REGULATORY PROTEIN ICLN"/>
    <property type="match status" value="1"/>
</dbReference>
<dbReference type="PANTHER" id="PTHR21399:SF0">
    <property type="entry name" value="METHYLOSOME SUBUNIT PICLN"/>
    <property type="match status" value="1"/>
</dbReference>
<dbReference type="GO" id="GO:0005829">
    <property type="term" value="C:cytosol"/>
    <property type="evidence" value="ECO:0007669"/>
    <property type="project" value="TreeGrafter"/>
</dbReference>
<evidence type="ECO:0000256" key="3">
    <source>
        <dbReference type="ARBA" id="ARBA00022490"/>
    </source>
</evidence>